<feature type="domain" description="Rhamnogalacturonase A/B/Epimerase-like pectate lyase" evidence="1">
    <location>
        <begin position="46"/>
        <end position="114"/>
    </location>
</feature>
<evidence type="ECO:0000313" key="2">
    <source>
        <dbReference type="EMBL" id="KUK94844.1"/>
    </source>
</evidence>
<gene>
    <name evidence="2" type="ORF">XE07_2029</name>
</gene>
<organism evidence="2 3">
    <name type="scientific">Methanothrix harundinacea</name>
    <dbReference type="NCBI Taxonomy" id="301375"/>
    <lineage>
        <taxon>Archaea</taxon>
        <taxon>Methanobacteriati</taxon>
        <taxon>Methanobacteriota</taxon>
        <taxon>Stenosarchaea group</taxon>
        <taxon>Methanomicrobia</taxon>
        <taxon>Methanotrichales</taxon>
        <taxon>Methanotrichaceae</taxon>
        <taxon>Methanothrix</taxon>
    </lineage>
</organism>
<dbReference type="InterPro" id="IPR012334">
    <property type="entry name" value="Pectin_lyas_fold"/>
</dbReference>
<proteinExistence type="predicted"/>
<reference evidence="3" key="1">
    <citation type="journal article" date="2015" name="MBio">
        <title>Genome-Resolved Metagenomic Analysis Reveals Roles for Candidate Phyla and Other Microbial Community Members in Biogeochemical Transformations in Oil Reservoirs.</title>
        <authorList>
            <person name="Hu P."/>
            <person name="Tom L."/>
            <person name="Singh A."/>
            <person name="Thomas B.C."/>
            <person name="Baker B.J."/>
            <person name="Piceno Y.M."/>
            <person name="Andersen G.L."/>
            <person name="Banfield J.F."/>
        </authorList>
    </citation>
    <scope>NUCLEOTIDE SEQUENCE [LARGE SCALE GENOMIC DNA]</scope>
</reference>
<sequence length="453" mass="50214">MEGSKAHPTPDDPFFIFLRLERVPIFAFLFIALIWGSPVCASTFQIDVQDFGAEGDGETDDTYSFQRALENASEKGGVVYIPPGIYRFDGTLTIPDGVAMQGTWVGPHTAELNKGSTFLVYSGRGDENSTPFISLESDSTLKGVTIFYPEQKVDDIRPYPWTIQGSGTHFNVIDVTIANAYNGIDCGTFWNEAHHLRNVHMCALRRGVFVDQCTDIGRLENVHIHTNYWARVSEPYALDSDEEAALWNYTKKHLEGFIIGRTDWEYISDCFVIFANVGFHFNGTSHGLANALITQSGSDIGPLAVKIDKVQPHAGVAFENCQFMSGFEIGPHNWGPVKLTNCGFWGYSDDEFDTGSQMILNGQGTVMLTATHFNDWDWTGEGKACIEVLNGSLLMSNCDFRGFDEPFIYKPLHVYIGPNVKSAAIIGNRFQHGRIGIVNESRGEIEVAGNVRA</sequence>
<dbReference type="SUPFAM" id="SSF51126">
    <property type="entry name" value="Pectin lyase-like"/>
    <property type="match status" value="1"/>
</dbReference>
<name>A0A101IGJ3_9EURY</name>
<evidence type="ECO:0000313" key="3">
    <source>
        <dbReference type="Proteomes" id="UP000053961"/>
    </source>
</evidence>
<dbReference type="Proteomes" id="UP000053961">
    <property type="component" value="Unassembled WGS sequence"/>
</dbReference>
<dbReference type="InterPro" id="IPR011050">
    <property type="entry name" value="Pectin_lyase_fold/virulence"/>
</dbReference>
<protein>
    <submittedName>
        <fullName evidence="2">S-layer domain protein</fullName>
    </submittedName>
</protein>
<dbReference type="EMBL" id="LGHB01000042">
    <property type="protein sequence ID" value="KUK94844.1"/>
    <property type="molecule type" value="Genomic_DNA"/>
</dbReference>
<accession>A0A101IGJ3</accession>
<comment type="caution">
    <text evidence="2">The sequence shown here is derived from an EMBL/GenBank/DDBJ whole genome shotgun (WGS) entry which is preliminary data.</text>
</comment>
<dbReference type="PATRIC" id="fig|301375.6.peg.2004"/>
<dbReference type="Pfam" id="PF12708">
    <property type="entry name" value="Pect-lyase_RHGA_epim"/>
    <property type="match status" value="1"/>
</dbReference>
<dbReference type="AlphaFoldDB" id="A0A101IGJ3"/>
<dbReference type="Gene3D" id="2.160.20.10">
    <property type="entry name" value="Single-stranded right-handed beta-helix, Pectin lyase-like"/>
    <property type="match status" value="1"/>
</dbReference>
<evidence type="ECO:0000259" key="1">
    <source>
        <dbReference type="Pfam" id="PF12708"/>
    </source>
</evidence>
<dbReference type="InterPro" id="IPR024535">
    <property type="entry name" value="RHGA/B-epi-like_pectate_lyase"/>
</dbReference>